<name>A0AB36FQS3_ALTMA</name>
<sequence length="53" mass="6118">MTLLLPEAFLDISARTQGRIFIVKKEIKSTSKNDKFIKYPFLLNYLIENTAAI</sequence>
<organism evidence="1 2">
    <name type="scientific">Alteromonas macleodii</name>
    <name type="common">Pseudoalteromonas macleodii</name>
    <dbReference type="NCBI Taxonomy" id="28108"/>
    <lineage>
        <taxon>Bacteria</taxon>
        <taxon>Pseudomonadati</taxon>
        <taxon>Pseudomonadota</taxon>
        <taxon>Gammaproteobacteria</taxon>
        <taxon>Alteromonadales</taxon>
        <taxon>Alteromonadaceae</taxon>
        <taxon>Alteromonas/Salinimonas group</taxon>
        <taxon>Alteromonas</taxon>
    </lineage>
</organism>
<protein>
    <submittedName>
        <fullName evidence="1">Uncharacterized protein</fullName>
    </submittedName>
</protein>
<comment type="caution">
    <text evidence="1">The sequence shown here is derived from an EMBL/GenBank/DDBJ whole genome shotgun (WGS) entry which is preliminary data.</text>
</comment>
<evidence type="ECO:0000313" key="2">
    <source>
        <dbReference type="Proteomes" id="UP000095392"/>
    </source>
</evidence>
<accession>A0AB36FQS3</accession>
<evidence type="ECO:0000313" key="1">
    <source>
        <dbReference type="EMBL" id="OES31252.1"/>
    </source>
</evidence>
<reference evidence="1 2" key="1">
    <citation type="submission" date="2016-09" db="EMBL/GenBank/DDBJ databases">
        <title>Draft Genome Sequence of four Alteromonas macleodii strains isolated from copper coupons and grown long-term at elevated copper levels.</title>
        <authorList>
            <person name="Cusick K."/>
            <person name="Dale J."/>
            <person name="Little B."/>
            <person name="Biffinger J."/>
        </authorList>
    </citation>
    <scope>NUCLEOTIDE SEQUENCE [LARGE SCALE GENOMIC DNA]</scope>
    <source>
        <strain evidence="1 2">KCP01</strain>
    </source>
</reference>
<gene>
    <name evidence="1" type="ORF">BFV95_2290</name>
</gene>
<dbReference type="EMBL" id="MIPY01000014">
    <property type="protein sequence ID" value="OES31252.1"/>
    <property type="molecule type" value="Genomic_DNA"/>
</dbReference>
<keyword evidence="2" id="KW-1185">Reference proteome</keyword>
<dbReference type="AlphaFoldDB" id="A0AB36FQS3"/>
<proteinExistence type="predicted"/>
<dbReference type="Proteomes" id="UP000095392">
    <property type="component" value="Unassembled WGS sequence"/>
</dbReference>